<reference evidence="1" key="1">
    <citation type="submission" date="2013-05" db="EMBL/GenBank/DDBJ databases">
        <authorList>
            <person name="Yim A.K.Y."/>
            <person name="Chan T.F."/>
            <person name="Ji K.M."/>
            <person name="Liu X.Y."/>
            <person name="Zhou J.W."/>
            <person name="Li R.Q."/>
            <person name="Yang K.Y."/>
            <person name="Li J."/>
            <person name="Li M."/>
            <person name="Law P.T.W."/>
            <person name="Wu Y.L."/>
            <person name="Cai Z.L."/>
            <person name="Qin H."/>
            <person name="Bao Y."/>
            <person name="Leung R.K.K."/>
            <person name="Ng P.K.S."/>
            <person name="Zou J."/>
            <person name="Zhong X.J."/>
            <person name="Ran P.X."/>
            <person name="Zhong N.S."/>
            <person name="Liu Z.G."/>
            <person name="Tsui S.K.W."/>
        </authorList>
    </citation>
    <scope>NUCLEOTIDE SEQUENCE</scope>
    <source>
        <strain evidence="1">Derf</strain>
        <tissue evidence="1">Whole organism</tissue>
    </source>
</reference>
<dbReference type="Proteomes" id="UP000790347">
    <property type="component" value="Unassembled WGS sequence"/>
</dbReference>
<dbReference type="EMBL" id="ASGP02000001">
    <property type="protein sequence ID" value="KAH9527240.1"/>
    <property type="molecule type" value="Genomic_DNA"/>
</dbReference>
<protein>
    <submittedName>
        <fullName evidence="1">Uncharacterized protein</fullName>
    </submittedName>
</protein>
<accession>A0A922IA65</accession>
<reference evidence="1" key="2">
    <citation type="journal article" date="2022" name="Res Sq">
        <title>Comparative Genomics Reveals Insights into the Divergent Evolution of Astigmatic Mites and Household Pest Adaptations.</title>
        <authorList>
            <person name="Xiong Q."/>
            <person name="Wan A.T.-Y."/>
            <person name="Liu X.-Y."/>
            <person name="Fung C.S.-H."/>
            <person name="Xiao X."/>
            <person name="Malainual N."/>
            <person name="Hou J."/>
            <person name="Wang L."/>
            <person name="Wang M."/>
            <person name="Yang K."/>
            <person name="Cui Y."/>
            <person name="Leung E."/>
            <person name="Nong W."/>
            <person name="Shin S.-K."/>
            <person name="Au S."/>
            <person name="Jeong K.Y."/>
            <person name="Chew F.T."/>
            <person name="Hui J."/>
            <person name="Leung T.F."/>
            <person name="Tungtrongchitr A."/>
            <person name="Zhong N."/>
            <person name="Liu Z."/>
            <person name="Tsui S."/>
        </authorList>
    </citation>
    <scope>NUCLEOTIDE SEQUENCE</scope>
    <source>
        <strain evidence="1">Derf</strain>
        <tissue evidence="1">Whole organism</tissue>
    </source>
</reference>
<keyword evidence="2" id="KW-1185">Reference proteome</keyword>
<evidence type="ECO:0000313" key="1">
    <source>
        <dbReference type="EMBL" id="KAH9527240.1"/>
    </source>
</evidence>
<evidence type="ECO:0000313" key="2">
    <source>
        <dbReference type="Proteomes" id="UP000790347"/>
    </source>
</evidence>
<gene>
    <name evidence="1" type="ORF">DERF_001271</name>
</gene>
<dbReference type="AlphaFoldDB" id="A0A922IA65"/>
<comment type="caution">
    <text evidence="1">The sequence shown here is derived from an EMBL/GenBank/DDBJ whole genome shotgun (WGS) entry which is preliminary data.</text>
</comment>
<proteinExistence type="predicted"/>
<organism evidence="1 2">
    <name type="scientific">Dermatophagoides farinae</name>
    <name type="common">American house dust mite</name>
    <dbReference type="NCBI Taxonomy" id="6954"/>
    <lineage>
        <taxon>Eukaryota</taxon>
        <taxon>Metazoa</taxon>
        <taxon>Ecdysozoa</taxon>
        <taxon>Arthropoda</taxon>
        <taxon>Chelicerata</taxon>
        <taxon>Arachnida</taxon>
        <taxon>Acari</taxon>
        <taxon>Acariformes</taxon>
        <taxon>Sarcoptiformes</taxon>
        <taxon>Astigmata</taxon>
        <taxon>Psoroptidia</taxon>
        <taxon>Analgoidea</taxon>
        <taxon>Pyroglyphidae</taxon>
        <taxon>Dermatophagoidinae</taxon>
        <taxon>Dermatophagoides</taxon>
    </lineage>
</organism>
<sequence>MIPSLEKKFVYLSTFFSYANHIRCALALGPRLRPGTRTALTNRRLYCKRRLARPVGVCARTLPARANEP</sequence>
<name>A0A922IA65_DERFA</name>